<feature type="compositionally biased region" description="Basic and acidic residues" evidence="1">
    <location>
        <begin position="10"/>
        <end position="23"/>
    </location>
</feature>
<evidence type="ECO:0000259" key="3">
    <source>
        <dbReference type="Pfam" id="PF12146"/>
    </source>
</evidence>
<dbReference type="EMBL" id="OU963865">
    <property type="protein sequence ID" value="CAH0389211.1"/>
    <property type="molecule type" value="Genomic_DNA"/>
</dbReference>
<keyword evidence="2" id="KW-0472">Membrane</keyword>
<sequence length="374" mass="43014">MTSYSLVDPPRGDDASREQKKSESSTGSSCRGCLKRWSLITLYVILTLLFLLFVVVPILWKTSYTMQRMFLFLNFVRYPYNVDLAKPSQAGIKGGMNFYIDTEDGARLGTWHILPQHLAEEGDKLSKLEKKDRFDEWVRNGDPVVLYMHGNSGTRAASHRVDLYKVFQKLNFHVVAVDYRTYADSIGEELSENTTVTDGKAVFKYFHQRVQNDRLFVWGHSLGTGVSSHFVSELEEEGILAAGLMLEAPFNNIRDEVREFPLTQMFRFLPYFDYCFLDSLADHGLYFASDKNLLKTTVPILILHAEDDKIIPLKLGKLLHEAVRKRGDKYISDMKTFPAKHHYGHKFICRAPELPELIENFKTASMNNFKNRIS</sequence>
<organism evidence="4 5">
    <name type="scientific">Bemisia tabaci</name>
    <name type="common">Sweetpotato whitefly</name>
    <name type="synonym">Aleurodes tabaci</name>
    <dbReference type="NCBI Taxonomy" id="7038"/>
    <lineage>
        <taxon>Eukaryota</taxon>
        <taxon>Metazoa</taxon>
        <taxon>Ecdysozoa</taxon>
        <taxon>Arthropoda</taxon>
        <taxon>Hexapoda</taxon>
        <taxon>Insecta</taxon>
        <taxon>Pterygota</taxon>
        <taxon>Neoptera</taxon>
        <taxon>Paraneoptera</taxon>
        <taxon>Hemiptera</taxon>
        <taxon>Sternorrhyncha</taxon>
        <taxon>Aleyrodoidea</taxon>
        <taxon>Aleyrodidae</taxon>
        <taxon>Aleyrodinae</taxon>
        <taxon>Bemisia</taxon>
    </lineage>
</organism>
<feature type="domain" description="Serine aminopeptidase S33" evidence="3">
    <location>
        <begin position="144"/>
        <end position="260"/>
    </location>
</feature>
<keyword evidence="2" id="KW-0812">Transmembrane</keyword>
<dbReference type="GO" id="GO:0004622">
    <property type="term" value="F:phosphatidylcholine lysophospholipase activity"/>
    <property type="evidence" value="ECO:0007669"/>
    <property type="project" value="TreeGrafter"/>
</dbReference>
<dbReference type="GO" id="GO:0005789">
    <property type="term" value="C:endoplasmic reticulum membrane"/>
    <property type="evidence" value="ECO:0007669"/>
    <property type="project" value="TreeGrafter"/>
</dbReference>
<dbReference type="KEGG" id="btab:109043760"/>
<dbReference type="PANTHER" id="PTHR12277:SF194">
    <property type="entry name" value="FI04476P"/>
    <property type="match status" value="1"/>
</dbReference>
<dbReference type="PANTHER" id="PTHR12277">
    <property type="entry name" value="ALPHA/BETA HYDROLASE DOMAIN-CONTAINING PROTEIN"/>
    <property type="match status" value="1"/>
</dbReference>
<keyword evidence="2" id="KW-1133">Transmembrane helix</keyword>
<protein>
    <recommendedName>
        <fullName evidence="3">Serine aminopeptidase S33 domain-containing protein</fullName>
    </recommendedName>
</protein>
<dbReference type="SUPFAM" id="SSF53474">
    <property type="entry name" value="alpha/beta-Hydrolases"/>
    <property type="match status" value="1"/>
</dbReference>
<dbReference type="Gene3D" id="3.40.50.1820">
    <property type="entry name" value="alpha/beta hydrolase"/>
    <property type="match status" value="1"/>
</dbReference>
<evidence type="ECO:0000313" key="4">
    <source>
        <dbReference type="EMBL" id="CAH0389211.1"/>
    </source>
</evidence>
<feature type="region of interest" description="Disordered" evidence="1">
    <location>
        <begin position="1"/>
        <end position="29"/>
    </location>
</feature>
<dbReference type="AlphaFoldDB" id="A0A9P0F2J1"/>
<evidence type="ECO:0000256" key="2">
    <source>
        <dbReference type="SAM" id="Phobius"/>
    </source>
</evidence>
<evidence type="ECO:0000256" key="1">
    <source>
        <dbReference type="SAM" id="MobiDB-lite"/>
    </source>
</evidence>
<dbReference type="GO" id="GO:0006660">
    <property type="term" value="P:phosphatidylserine catabolic process"/>
    <property type="evidence" value="ECO:0007669"/>
    <property type="project" value="TreeGrafter"/>
</dbReference>
<dbReference type="Proteomes" id="UP001152759">
    <property type="component" value="Chromosome 4"/>
</dbReference>
<dbReference type="Pfam" id="PF12146">
    <property type="entry name" value="Hydrolase_4"/>
    <property type="match status" value="1"/>
</dbReference>
<dbReference type="GO" id="GO:0047372">
    <property type="term" value="F:monoacylglycerol lipase activity"/>
    <property type="evidence" value="ECO:0007669"/>
    <property type="project" value="TreeGrafter"/>
</dbReference>
<feature type="transmembrane region" description="Helical" evidence="2">
    <location>
        <begin position="37"/>
        <end position="60"/>
    </location>
</feature>
<dbReference type="InterPro" id="IPR029058">
    <property type="entry name" value="AB_hydrolase_fold"/>
</dbReference>
<name>A0A9P0F2J1_BEMTA</name>
<dbReference type="InterPro" id="IPR022742">
    <property type="entry name" value="Hydrolase_4"/>
</dbReference>
<accession>A0A9P0F2J1</accession>
<reference evidence="4" key="1">
    <citation type="submission" date="2021-12" db="EMBL/GenBank/DDBJ databases">
        <authorList>
            <person name="King R."/>
        </authorList>
    </citation>
    <scope>NUCLEOTIDE SEQUENCE</scope>
</reference>
<evidence type="ECO:0000313" key="5">
    <source>
        <dbReference type="Proteomes" id="UP001152759"/>
    </source>
</evidence>
<gene>
    <name evidence="4" type="ORF">BEMITA_LOCUS8064</name>
</gene>
<keyword evidence="5" id="KW-1185">Reference proteome</keyword>
<dbReference type="GO" id="GO:0052651">
    <property type="term" value="P:monoacylglycerol catabolic process"/>
    <property type="evidence" value="ECO:0007669"/>
    <property type="project" value="TreeGrafter"/>
</dbReference>
<proteinExistence type="predicted"/>